<sequence length="436" mass="46426">MTQTLAGDFRHNVAQQLARIDAHPEDARLAILRRRDEAALREAAAWDTLAASPSARPALYGLTVAAKACFDVAGWPTTAGAKLLRDALPVKDDAALVARLRANGAVITSQTNMTEFAFGALGLNPHFGTPRTPLDPSRERIAGGSTSGGAVAVALGFADLALGSDTSGSVRIPAAFCGLAAFKPSKGRYPDEGLLLLSSSFDVPGFLARDIQTCARVDEAITGETAIQPADLRGRRFLLPPKFALDAADEVVTARFNDAVKALEQAGAVIVERDWPELESYGRIAVEGGLIVAEAFAWHQPHLESRAADYDPRVGPRIQLGKEVAAVAYLRAQQELARLAKAYHRDLEGFDALLTPTVPILPPRVDDVSDDEHYYPANRLTFRLTEVANRIDAPSVSLPIAPDQPIGLMLTGRNGHDSALLALAASAEAALASSHR</sequence>
<organism evidence="2 3">
    <name type="scientific">Kaistia defluvii</name>
    <dbReference type="NCBI Taxonomy" id="410841"/>
    <lineage>
        <taxon>Bacteria</taxon>
        <taxon>Pseudomonadati</taxon>
        <taxon>Pseudomonadota</taxon>
        <taxon>Alphaproteobacteria</taxon>
        <taxon>Hyphomicrobiales</taxon>
        <taxon>Kaistiaceae</taxon>
        <taxon>Kaistia</taxon>
    </lineage>
</organism>
<proteinExistence type="predicted"/>
<evidence type="ECO:0000259" key="1">
    <source>
        <dbReference type="Pfam" id="PF01425"/>
    </source>
</evidence>
<keyword evidence="3" id="KW-1185">Reference proteome</keyword>
<dbReference type="InterPro" id="IPR023631">
    <property type="entry name" value="Amidase_dom"/>
</dbReference>
<name>A0ABV2R6K5_9HYPH</name>
<evidence type="ECO:0000313" key="3">
    <source>
        <dbReference type="Proteomes" id="UP001549321"/>
    </source>
</evidence>
<comment type="caution">
    <text evidence="2">The sequence shown here is derived from an EMBL/GenBank/DDBJ whole genome shotgun (WGS) entry which is preliminary data.</text>
</comment>
<dbReference type="InterPro" id="IPR000120">
    <property type="entry name" value="Amidase"/>
</dbReference>
<dbReference type="PANTHER" id="PTHR11895:SF176">
    <property type="entry name" value="AMIDASE AMID-RELATED"/>
    <property type="match status" value="1"/>
</dbReference>
<dbReference type="Pfam" id="PF01425">
    <property type="entry name" value="Amidase"/>
    <property type="match status" value="1"/>
</dbReference>
<evidence type="ECO:0000313" key="2">
    <source>
        <dbReference type="EMBL" id="MET4636661.1"/>
    </source>
</evidence>
<dbReference type="Proteomes" id="UP001549321">
    <property type="component" value="Unassembled WGS sequence"/>
</dbReference>
<protein>
    <submittedName>
        <fullName evidence="2">Aspartyl-tRNA(Asn)/glutamyl-tRNA(Gln) amidotransferase subunit A</fullName>
        <ecNumber evidence="2">6.3.5.6</ecNumber>
        <ecNumber evidence="2">6.3.5.7</ecNumber>
    </submittedName>
</protein>
<dbReference type="EMBL" id="JBEPSM010000005">
    <property type="protein sequence ID" value="MET4636661.1"/>
    <property type="molecule type" value="Genomic_DNA"/>
</dbReference>
<dbReference type="Gene3D" id="3.90.1300.10">
    <property type="entry name" value="Amidase signature (AS) domain"/>
    <property type="match status" value="1"/>
</dbReference>
<dbReference type="GO" id="GO:0050567">
    <property type="term" value="F:glutaminyl-tRNA synthase (glutamine-hydrolyzing) activity"/>
    <property type="evidence" value="ECO:0007669"/>
    <property type="project" value="UniProtKB-EC"/>
</dbReference>
<dbReference type="GO" id="GO:0050566">
    <property type="term" value="F:asparaginyl-tRNA synthase (glutamine-hydrolyzing) activity"/>
    <property type="evidence" value="ECO:0007669"/>
    <property type="project" value="UniProtKB-EC"/>
</dbReference>
<feature type="domain" description="Amidase" evidence="1">
    <location>
        <begin position="17"/>
        <end position="421"/>
    </location>
</feature>
<dbReference type="SUPFAM" id="SSF75304">
    <property type="entry name" value="Amidase signature (AS) enzymes"/>
    <property type="match status" value="1"/>
</dbReference>
<accession>A0ABV2R6K5</accession>
<dbReference type="InterPro" id="IPR036928">
    <property type="entry name" value="AS_sf"/>
</dbReference>
<dbReference type="RefSeq" id="WP_354554376.1">
    <property type="nucleotide sequence ID" value="NZ_JBEPSM010000005.1"/>
</dbReference>
<keyword evidence="2" id="KW-0436">Ligase</keyword>
<gene>
    <name evidence="2" type="ORF">ABIE08_004624</name>
</gene>
<dbReference type="PANTHER" id="PTHR11895">
    <property type="entry name" value="TRANSAMIDASE"/>
    <property type="match status" value="1"/>
</dbReference>
<dbReference type="EC" id="6.3.5.6" evidence="2"/>
<reference evidence="2 3" key="1">
    <citation type="submission" date="2024-06" db="EMBL/GenBank/DDBJ databases">
        <title>Sorghum-associated microbial communities from plants grown in Nebraska, USA.</title>
        <authorList>
            <person name="Schachtman D."/>
        </authorList>
    </citation>
    <scope>NUCLEOTIDE SEQUENCE [LARGE SCALE GENOMIC DNA]</scope>
    <source>
        <strain evidence="2 3">3207</strain>
    </source>
</reference>
<dbReference type="EC" id="6.3.5.7" evidence="2"/>